<keyword evidence="2" id="KW-1185">Reference proteome</keyword>
<dbReference type="Gramene" id="EFJ34860">
    <property type="protein sequence ID" value="EFJ34860"/>
    <property type="gene ID" value="SELMODRAFT_438843"/>
</dbReference>
<dbReference type="Proteomes" id="UP000001514">
    <property type="component" value="Unassembled WGS sequence"/>
</dbReference>
<gene>
    <name evidence="1" type="ORF">SELMODRAFT_438843</name>
</gene>
<organism evidence="2">
    <name type="scientific">Selaginella moellendorffii</name>
    <name type="common">Spikemoss</name>
    <dbReference type="NCBI Taxonomy" id="88036"/>
    <lineage>
        <taxon>Eukaryota</taxon>
        <taxon>Viridiplantae</taxon>
        <taxon>Streptophyta</taxon>
        <taxon>Embryophyta</taxon>
        <taxon>Tracheophyta</taxon>
        <taxon>Lycopodiopsida</taxon>
        <taxon>Selaginellales</taxon>
        <taxon>Selaginellaceae</taxon>
        <taxon>Selaginella</taxon>
    </lineage>
</organism>
<dbReference type="KEGG" id="smo:SELMODRAFT_438843"/>
<name>D8QZV3_SELML</name>
<evidence type="ECO:0000313" key="2">
    <source>
        <dbReference type="Proteomes" id="UP000001514"/>
    </source>
</evidence>
<dbReference type="InParanoid" id="D8QZV3"/>
<dbReference type="HOGENOM" id="CLU_1186696_0_0_1"/>
<dbReference type="AlphaFoldDB" id="D8QZV3"/>
<accession>D8QZV3</accession>
<protein>
    <submittedName>
        <fullName evidence="1">Uncharacterized protein</fullName>
    </submittedName>
</protein>
<proteinExistence type="predicted"/>
<sequence length="234" mass="25770">MDPAERPREDDPSYALPRFQGPSCVDQKRGRAGGGFGLAVLEGGEIVFDGKVLQSVVLSAGVANGGLCKLKWCLGVYLYRRMMRTCHYILQSSPHPWAEETIMFSSAAMPPEDESSPGERCASANHRVPVVVPLRHRLAKLPRCCSMICAADGGACEMMEPRNGPSKAINLLSLLCLFLYAARVTRQGCDFMRRSLGESMPLPFKMVSTSLAQREKVQAELIPQIHLLLWACLF</sequence>
<dbReference type="EMBL" id="GL377569">
    <property type="protein sequence ID" value="EFJ34860.1"/>
    <property type="molecule type" value="Genomic_DNA"/>
</dbReference>
<evidence type="ECO:0000313" key="1">
    <source>
        <dbReference type="EMBL" id="EFJ34860.1"/>
    </source>
</evidence>
<reference evidence="1 2" key="1">
    <citation type="journal article" date="2011" name="Science">
        <title>The Selaginella genome identifies genetic changes associated with the evolution of vascular plants.</title>
        <authorList>
            <person name="Banks J.A."/>
            <person name="Nishiyama T."/>
            <person name="Hasebe M."/>
            <person name="Bowman J.L."/>
            <person name="Gribskov M."/>
            <person name="dePamphilis C."/>
            <person name="Albert V.A."/>
            <person name="Aono N."/>
            <person name="Aoyama T."/>
            <person name="Ambrose B.A."/>
            <person name="Ashton N.W."/>
            <person name="Axtell M.J."/>
            <person name="Barker E."/>
            <person name="Barker M.S."/>
            <person name="Bennetzen J.L."/>
            <person name="Bonawitz N.D."/>
            <person name="Chapple C."/>
            <person name="Cheng C."/>
            <person name="Correa L.G."/>
            <person name="Dacre M."/>
            <person name="DeBarry J."/>
            <person name="Dreyer I."/>
            <person name="Elias M."/>
            <person name="Engstrom E.M."/>
            <person name="Estelle M."/>
            <person name="Feng L."/>
            <person name="Finet C."/>
            <person name="Floyd S.K."/>
            <person name="Frommer W.B."/>
            <person name="Fujita T."/>
            <person name="Gramzow L."/>
            <person name="Gutensohn M."/>
            <person name="Harholt J."/>
            <person name="Hattori M."/>
            <person name="Heyl A."/>
            <person name="Hirai T."/>
            <person name="Hiwatashi Y."/>
            <person name="Ishikawa M."/>
            <person name="Iwata M."/>
            <person name="Karol K.G."/>
            <person name="Koehler B."/>
            <person name="Kolukisaoglu U."/>
            <person name="Kubo M."/>
            <person name="Kurata T."/>
            <person name="Lalonde S."/>
            <person name="Li K."/>
            <person name="Li Y."/>
            <person name="Litt A."/>
            <person name="Lyons E."/>
            <person name="Manning G."/>
            <person name="Maruyama T."/>
            <person name="Michael T.P."/>
            <person name="Mikami K."/>
            <person name="Miyazaki S."/>
            <person name="Morinaga S."/>
            <person name="Murata T."/>
            <person name="Mueller-Roeber B."/>
            <person name="Nelson D.R."/>
            <person name="Obara M."/>
            <person name="Oguri Y."/>
            <person name="Olmstead R.G."/>
            <person name="Onodera N."/>
            <person name="Petersen B.L."/>
            <person name="Pils B."/>
            <person name="Prigge M."/>
            <person name="Rensing S.A."/>
            <person name="Riano-Pachon D.M."/>
            <person name="Roberts A.W."/>
            <person name="Sato Y."/>
            <person name="Scheller H.V."/>
            <person name="Schulz B."/>
            <person name="Schulz C."/>
            <person name="Shakirov E.V."/>
            <person name="Shibagaki N."/>
            <person name="Shinohara N."/>
            <person name="Shippen D.E."/>
            <person name="Soerensen I."/>
            <person name="Sotooka R."/>
            <person name="Sugimoto N."/>
            <person name="Sugita M."/>
            <person name="Sumikawa N."/>
            <person name="Tanurdzic M."/>
            <person name="Theissen G."/>
            <person name="Ulvskov P."/>
            <person name="Wakazuki S."/>
            <person name="Weng J.K."/>
            <person name="Willats W.W."/>
            <person name="Wipf D."/>
            <person name="Wolf P.G."/>
            <person name="Yang L."/>
            <person name="Zimmer A.D."/>
            <person name="Zhu Q."/>
            <person name="Mitros T."/>
            <person name="Hellsten U."/>
            <person name="Loque D."/>
            <person name="Otillar R."/>
            <person name="Salamov A."/>
            <person name="Schmutz J."/>
            <person name="Shapiro H."/>
            <person name="Lindquist E."/>
            <person name="Lucas S."/>
            <person name="Rokhsar D."/>
            <person name="Grigoriev I.V."/>
        </authorList>
    </citation>
    <scope>NUCLEOTIDE SEQUENCE [LARGE SCALE GENOMIC DNA]</scope>
</reference>